<feature type="compositionally biased region" description="Low complexity" evidence="8">
    <location>
        <begin position="297"/>
        <end position="337"/>
    </location>
</feature>
<name>A0AAN6SCU5_9PEZI</name>
<feature type="compositionally biased region" description="Low complexity" evidence="8">
    <location>
        <begin position="371"/>
        <end position="390"/>
    </location>
</feature>
<evidence type="ECO:0000259" key="9">
    <source>
        <dbReference type="Pfam" id="PF18388"/>
    </source>
</evidence>
<evidence type="ECO:0000256" key="7">
    <source>
        <dbReference type="ARBA" id="ARBA00060351"/>
    </source>
</evidence>
<dbReference type="InterPro" id="IPR039362">
    <property type="entry name" value="ATG29_sf"/>
</dbReference>
<protein>
    <recommendedName>
        <fullName evidence="3">Autophagy-related protein 29</fullName>
    </recommendedName>
</protein>
<evidence type="ECO:0000256" key="5">
    <source>
        <dbReference type="ARBA" id="ARBA00022927"/>
    </source>
</evidence>
<keyword evidence="5" id="KW-0653">Protein transport</keyword>
<dbReference type="AlphaFoldDB" id="A0AAN6SCU5"/>
<evidence type="ECO:0000313" key="11">
    <source>
        <dbReference type="Proteomes" id="UP001303222"/>
    </source>
</evidence>
<dbReference type="FunFam" id="1.10.10.2570:FF:000001">
    <property type="entry name" value="Autophagy-related protein 29"/>
    <property type="match status" value="1"/>
</dbReference>
<keyword evidence="6" id="KW-0072">Autophagy</keyword>
<feature type="compositionally biased region" description="Low complexity" evidence="8">
    <location>
        <begin position="106"/>
        <end position="115"/>
    </location>
</feature>
<evidence type="ECO:0000256" key="6">
    <source>
        <dbReference type="ARBA" id="ARBA00023006"/>
    </source>
</evidence>
<evidence type="ECO:0000256" key="3">
    <source>
        <dbReference type="ARBA" id="ARBA00013784"/>
    </source>
</evidence>
<dbReference type="Gene3D" id="1.10.10.2570">
    <property type="match status" value="1"/>
</dbReference>
<feature type="compositionally biased region" description="Polar residues" evidence="8">
    <location>
        <begin position="152"/>
        <end position="163"/>
    </location>
</feature>
<dbReference type="Proteomes" id="UP001303222">
    <property type="component" value="Unassembled WGS sequence"/>
</dbReference>
<dbReference type="GO" id="GO:0000045">
    <property type="term" value="P:autophagosome assembly"/>
    <property type="evidence" value="ECO:0007669"/>
    <property type="project" value="InterPro"/>
</dbReference>
<dbReference type="Pfam" id="PF18388">
    <property type="entry name" value="ATG29_N"/>
    <property type="match status" value="1"/>
</dbReference>
<organism evidence="10 11">
    <name type="scientific">Pseudoneurospora amorphoporcata</name>
    <dbReference type="NCBI Taxonomy" id="241081"/>
    <lineage>
        <taxon>Eukaryota</taxon>
        <taxon>Fungi</taxon>
        <taxon>Dikarya</taxon>
        <taxon>Ascomycota</taxon>
        <taxon>Pezizomycotina</taxon>
        <taxon>Sordariomycetes</taxon>
        <taxon>Sordariomycetidae</taxon>
        <taxon>Sordariales</taxon>
        <taxon>Sordariaceae</taxon>
        <taxon>Pseudoneurospora</taxon>
    </lineage>
</organism>
<feature type="compositionally biased region" description="Low complexity" evidence="8">
    <location>
        <begin position="399"/>
        <end position="416"/>
    </location>
</feature>
<dbReference type="EMBL" id="MU859237">
    <property type="protein sequence ID" value="KAK3948920.1"/>
    <property type="molecule type" value="Genomic_DNA"/>
</dbReference>
<accession>A0AAN6SCU5</accession>
<comment type="function">
    <text evidence="7">Plays a role in autophagy. Functions at the preautophagosomal structure (PAS) in order to form normal autophagosomes under starvation conditions. Also plays a role in mitophagy and regulation of filamentous growth.</text>
</comment>
<feature type="region of interest" description="Disordered" evidence="8">
    <location>
        <begin position="350"/>
        <end position="479"/>
    </location>
</feature>
<feature type="compositionally biased region" description="Basic and acidic residues" evidence="8">
    <location>
        <begin position="223"/>
        <end position="236"/>
    </location>
</feature>
<feature type="domain" description="Atg29 N-terminal" evidence="9">
    <location>
        <begin position="20"/>
        <end position="72"/>
    </location>
</feature>
<feature type="compositionally biased region" description="Polar residues" evidence="8">
    <location>
        <begin position="170"/>
        <end position="195"/>
    </location>
</feature>
<dbReference type="PANTHER" id="PTHR40012:SF1">
    <property type="entry name" value="AUTOPHAGY-RELATED PROTEIN 29"/>
    <property type="match status" value="1"/>
</dbReference>
<feature type="region of interest" description="Disordered" evidence="8">
    <location>
        <begin position="144"/>
        <end position="338"/>
    </location>
</feature>
<reference evidence="10" key="2">
    <citation type="submission" date="2023-06" db="EMBL/GenBank/DDBJ databases">
        <authorList>
            <consortium name="Lawrence Berkeley National Laboratory"/>
            <person name="Mondo S.J."/>
            <person name="Hensen N."/>
            <person name="Bonometti L."/>
            <person name="Westerberg I."/>
            <person name="Brannstrom I.O."/>
            <person name="Guillou S."/>
            <person name="Cros-Aarteil S."/>
            <person name="Calhoun S."/>
            <person name="Haridas S."/>
            <person name="Kuo A."/>
            <person name="Pangilinan J."/>
            <person name="Riley R."/>
            <person name="Labutti K."/>
            <person name="Andreopoulos B."/>
            <person name="Lipzen A."/>
            <person name="Chen C."/>
            <person name="Yanf M."/>
            <person name="Daum C."/>
            <person name="Ng V."/>
            <person name="Clum A."/>
            <person name="Steindorff A."/>
            <person name="Ohm R."/>
            <person name="Martin F."/>
            <person name="Silar P."/>
            <person name="Natvig D."/>
            <person name="Lalanne C."/>
            <person name="Gautier V."/>
            <person name="Ament-Velasquez S.L."/>
            <person name="Kruys A."/>
            <person name="Hutchinson M.I."/>
            <person name="Powell A.J."/>
            <person name="Barry K."/>
            <person name="Miller A.N."/>
            <person name="Grigoriev I.V."/>
            <person name="Debuchy R."/>
            <person name="Gladieux P."/>
            <person name="Thoren M.H."/>
            <person name="Johannesson H."/>
        </authorList>
    </citation>
    <scope>NUCLEOTIDE SEQUENCE</scope>
    <source>
        <strain evidence="10">CBS 626.80</strain>
    </source>
</reference>
<feature type="compositionally biased region" description="Basic and acidic residues" evidence="8">
    <location>
        <begin position="452"/>
        <end position="462"/>
    </location>
</feature>
<comment type="caution">
    <text evidence="10">The sequence shown here is derived from an EMBL/GenBank/DDBJ whole genome shotgun (WGS) entry which is preliminary data.</text>
</comment>
<comment type="subcellular location">
    <subcellularLocation>
        <location evidence="1">Preautophagosomal structure</location>
    </subcellularLocation>
</comment>
<dbReference type="InterPro" id="IPR040666">
    <property type="entry name" value="Atg29_N"/>
</dbReference>
<feature type="compositionally biased region" description="Low complexity" evidence="8">
    <location>
        <begin position="244"/>
        <end position="256"/>
    </location>
</feature>
<dbReference type="GO" id="GO:0015031">
    <property type="term" value="P:protein transport"/>
    <property type="evidence" value="ECO:0007669"/>
    <property type="project" value="UniProtKB-KW"/>
</dbReference>
<dbReference type="PANTHER" id="PTHR40012">
    <property type="entry name" value="AUTOPHAGY-RELATED PROTEIN 29"/>
    <property type="match status" value="1"/>
</dbReference>
<feature type="region of interest" description="Disordered" evidence="8">
    <location>
        <begin position="98"/>
        <end position="123"/>
    </location>
</feature>
<keyword evidence="11" id="KW-1185">Reference proteome</keyword>
<evidence type="ECO:0000313" key="10">
    <source>
        <dbReference type="EMBL" id="KAK3948920.1"/>
    </source>
</evidence>
<sequence length="521" mass="56215">MSLRERPGSSSNQDRREPRYHVYVRLPFNRGDFVDPPPVSWDDRKSEALWTIISGVSKTEIDWHELAVQFDVTVEFLLQMISYLTERHTSQLRAQMRKAAAGGRGSAAPSPIPGGEPVGYAEGMRRAGSIGGRTSALSMRKEALAPKDDVNTPGTPTAKTSANPLRPAISRNSSQTTLVPGQNPSLAAPTTSNKIASRLSDPQRRRLSLLSIKMGKDVSSGDATHEGTTEDNRSYRPPEPPSPVASISPSSSSSDSDYAEQMQSRYIRRPPRFQSAAAQDKTASDDDDDDDELAFLPPTRTRQPQQQQQQQQQYQQPRFQRQSNPTGSASTSDGSGALDLHATVTKLPLNYRDHGHPATPRNRIGSGSGSGSQQQYQQQQQVSHGHSLSSTKNNHPQLSTIQSQTSDSSTSSAAIIPNPDPPNSRRLRLALGAGAGGADGSGARPPGPLSPRRMDMLSREGSEGAPSMGSSFSDLDDASVTQSALEEALASRMQDGTIGSRMSMIGHTIRSKYLPSKGNRP</sequence>
<keyword evidence="4" id="KW-0813">Transport</keyword>
<proteinExistence type="inferred from homology"/>
<feature type="compositionally biased region" description="Polar residues" evidence="8">
    <location>
        <begin position="468"/>
        <end position="479"/>
    </location>
</feature>
<reference evidence="10" key="1">
    <citation type="journal article" date="2023" name="Mol. Phylogenet. Evol.">
        <title>Genome-scale phylogeny and comparative genomics of the fungal order Sordariales.</title>
        <authorList>
            <person name="Hensen N."/>
            <person name="Bonometti L."/>
            <person name="Westerberg I."/>
            <person name="Brannstrom I.O."/>
            <person name="Guillou S."/>
            <person name="Cros-Aarteil S."/>
            <person name="Calhoun S."/>
            <person name="Haridas S."/>
            <person name="Kuo A."/>
            <person name="Mondo S."/>
            <person name="Pangilinan J."/>
            <person name="Riley R."/>
            <person name="LaButti K."/>
            <person name="Andreopoulos B."/>
            <person name="Lipzen A."/>
            <person name="Chen C."/>
            <person name="Yan M."/>
            <person name="Daum C."/>
            <person name="Ng V."/>
            <person name="Clum A."/>
            <person name="Steindorff A."/>
            <person name="Ohm R.A."/>
            <person name="Martin F."/>
            <person name="Silar P."/>
            <person name="Natvig D.O."/>
            <person name="Lalanne C."/>
            <person name="Gautier V."/>
            <person name="Ament-Velasquez S.L."/>
            <person name="Kruys A."/>
            <person name="Hutchinson M.I."/>
            <person name="Powell A.J."/>
            <person name="Barry K."/>
            <person name="Miller A.N."/>
            <person name="Grigoriev I.V."/>
            <person name="Debuchy R."/>
            <person name="Gladieux P."/>
            <person name="Hiltunen Thoren M."/>
            <person name="Johannesson H."/>
        </authorList>
    </citation>
    <scope>NUCLEOTIDE SEQUENCE</scope>
    <source>
        <strain evidence="10">CBS 626.80</strain>
    </source>
</reference>
<gene>
    <name evidence="10" type="ORF">QBC32DRAFT_350312</name>
</gene>
<dbReference type="InterPro" id="IPR039113">
    <property type="entry name" value="ATG29"/>
</dbReference>
<evidence type="ECO:0000256" key="2">
    <source>
        <dbReference type="ARBA" id="ARBA00010082"/>
    </source>
</evidence>
<evidence type="ECO:0000256" key="1">
    <source>
        <dbReference type="ARBA" id="ARBA00004329"/>
    </source>
</evidence>
<evidence type="ECO:0000256" key="4">
    <source>
        <dbReference type="ARBA" id="ARBA00022448"/>
    </source>
</evidence>
<dbReference type="GO" id="GO:0000407">
    <property type="term" value="C:phagophore assembly site"/>
    <property type="evidence" value="ECO:0007669"/>
    <property type="project" value="UniProtKB-SubCell"/>
</dbReference>
<comment type="similarity">
    <text evidence="2">Belongs to the ATG29 family.</text>
</comment>
<evidence type="ECO:0000256" key="8">
    <source>
        <dbReference type="SAM" id="MobiDB-lite"/>
    </source>
</evidence>